<comment type="caution">
    <text evidence="1">The sequence shown here is derived from an EMBL/GenBank/DDBJ whole genome shotgun (WGS) entry which is preliminary data.</text>
</comment>
<reference evidence="1 2" key="2">
    <citation type="submission" date="2008-10" db="EMBL/GenBank/DDBJ databases">
        <title>Draft genome sequence of Anaerococcus hydrogenalis (DSM 7454).</title>
        <authorList>
            <person name="Sudarsanam P."/>
            <person name="Ley R."/>
            <person name="Guruge J."/>
            <person name="Turnbaugh P.J."/>
            <person name="Mahowald M."/>
            <person name="Liep D."/>
            <person name="Gordon J."/>
        </authorList>
    </citation>
    <scope>NUCLEOTIDE SEQUENCE [LARGE SCALE GENOMIC DNA]</scope>
    <source>
        <strain evidence="1 2">DSM 7454</strain>
    </source>
</reference>
<proteinExistence type="predicted"/>
<sequence>MSYKKVYNLFKKNLMKSVNNSKAIDYEYKSLDESYKSQKKKN</sequence>
<gene>
    <name evidence="1" type="ORF">ANHYDRO_01374</name>
</gene>
<name>B6W9U8_9FIRM</name>
<evidence type="ECO:0000313" key="1">
    <source>
        <dbReference type="EMBL" id="EEB35708.1"/>
    </source>
</evidence>
<organism evidence="1 2">
    <name type="scientific">Anaerococcus hydrogenalis DSM 7454</name>
    <dbReference type="NCBI Taxonomy" id="561177"/>
    <lineage>
        <taxon>Bacteria</taxon>
        <taxon>Bacillati</taxon>
        <taxon>Bacillota</taxon>
        <taxon>Tissierellia</taxon>
        <taxon>Tissierellales</taxon>
        <taxon>Peptoniphilaceae</taxon>
        <taxon>Anaerococcus</taxon>
    </lineage>
</organism>
<protein>
    <submittedName>
        <fullName evidence="1">Uncharacterized protein</fullName>
    </submittedName>
</protein>
<evidence type="ECO:0000313" key="2">
    <source>
        <dbReference type="Proteomes" id="UP000005451"/>
    </source>
</evidence>
<reference evidence="1 2" key="1">
    <citation type="submission" date="2008-09" db="EMBL/GenBank/DDBJ databases">
        <authorList>
            <person name="Fulton L."/>
            <person name="Clifton S."/>
            <person name="Fulton B."/>
            <person name="Xu J."/>
            <person name="Minx P."/>
            <person name="Pepin K.H."/>
            <person name="Johnson M."/>
            <person name="Thiruvilangam P."/>
            <person name="Bhonagiri V."/>
            <person name="Nash W.E."/>
            <person name="Mardis E.R."/>
            <person name="Wilson R.K."/>
        </authorList>
    </citation>
    <scope>NUCLEOTIDE SEQUENCE [LARGE SCALE GENOMIC DNA]</scope>
    <source>
        <strain evidence="1 2">DSM 7454</strain>
    </source>
</reference>
<dbReference type="EMBL" id="ABXA01000036">
    <property type="protein sequence ID" value="EEB35708.1"/>
    <property type="molecule type" value="Genomic_DNA"/>
</dbReference>
<dbReference type="Proteomes" id="UP000005451">
    <property type="component" value="Unassembled WGS sequence"/>
</dbReference>
<dbReference type="AlphaFoldDB" id="B6W9U8"/>
<accession>B6W9U8</accession>